<dbReference type="EMBL" id="FNIN01000011">
    <property type="protein sequence ID" value="SDN90872.1"/>
    <property type="molecule type" value="Genomic_DNA"/>
</dbReference>
<reference evidence="1 2" key="1">
    <citation type="submission" date="2016-10" db="EMBL/GenBank/DDBJ databases">
        <authorList>
            <person name="de Groot N.N."/>
        </authorList>
    </citation>
    <scope>NUCLEOTIDE SEQUENCE [LARGE SCALE GENOMIC DNA]</scope>
    <source>
        <strain evidence="1 2">DSM 15269</strain>
    </source>
</reference>
<dbReference type="OrthoDB" id="5471332at2"/>
<name>A0A1H0F8N2_9BACT</name>
<keyword evidence="2" id="KW-1185">Reference proteome</keyword>
<sequence length="113" mass="13190">MCDLKKFRDLPIEWDMTQEDAITRHLEWGNNPYKGERRAVQFEGETSYYFVVNTWDSPKVMLIKMSSEGPEELAELDLPDNLAQDFYAKMGKLKGVFPITPKIKAWLEEKMGL</sequence>
<organism evidence="1 2">
    <name type="scientific">Desulfonauticus submarinus</name>
    <dbReference type="NCBI Taxonomy" id="206665"/>
    <lineage>
        <taxon>Bacteria</taxon>
        <taxon>Pseudomonadati</taxon>
        <taxon>Thermodesulfobacteriota</taxon>
        <taxon>Desulfovibrionia</taxon>
        <taxon>Desulfovibrionales</taxon>
        <taxon>Desulfonauticaceae</taxon>
        <taxon>Desulfonauticus</taxon>
    </lineage>
</organism>
<protein>
    <submittedName>
        <fullName evidence="1">Uncharacterized protein</fullName>
    </submittedName>
</protein>
<dbReference type="NCBIfam" id="NF045682">
    <property type="entry name" value="DVU0772_fam"/>
    <property type="match status" value="1"/>
</dbReference>
<accession>A0A1H0F8N2</accession>
<evidence type="ECO:0000313" key="1">
    <source>
        <dbReference type="EMBL" id="SDN90872.1"/>
    </source>
</evidence>
<dbReference type="STRING" id="206665.SAMN04488516_11130"/>
<dbReference type="RefSeq" id="WP_092065976.1">
    <property type="nucleotide sequence ID" value="NZ_FNIN01000011.1"/>
</dbReference>
<dbReference type="Proteomes" id="UP000199602">
    <property type="component" value="Unassembled WGS sequence"/>
</dbReference>
<evidence type="ECO:0000313" key="2">
    <source>
        <dbReference type="Proteomes" id="UP000199602"/>
    </source>
</evidence>
<proteinExistence type="predicted"/>
<gene>
    <name evidence="1" type="ORF">SAMN04488516_11130</name>
</gene>
<dbReference type="AlphaFoldDB" id="A0A1H0F8N2"/>
<dbReference type="InterPro" id="IPR059223">
    <property type="entry name" value="DVU0772-like"/>
</dbReference>